<comment type="caution">
    <text evidence="1">The sequence shown here is derived from an EMBL/GenBank/DDBJ whole genome shotgun (WGS) entry which is preliminary data.</text>
</comment>
<proteinExistence type="predicted"/>
<reference evidence="1" key="1">
    <citation type="submission" date="2019-04" db="EMBL/GenBank/DDBJ databases">
        <title>Genome assembly of Zosterops borbonicus 15179.</title>
        <authorList>
            <person name="Leroy T."/>
            <person name="Anselmetti Y."/>
            <person name="Tilak M.-K."/>
            <person name="Nabholz B."/>
        </authorList>
    </citation>
    <scope>NUCLEOTIDE SEQUENCE</scope>
    <source>
        <strain evidence="1">HGM_15179</strain>
        <tissue evidence="1">Muscle</tissue>
    </source>
</reference>
<name>A0A8K1GVW5_9PASS</name>
<accession>A0A8K1GVW5</accession>
<dbReference type="AlphaFoldDB" id="A0A8K1GVW5"/>
<gene>
    <name evidence="1" type="ORF">HGM15179_001368</name>
</gene>
<evidence type="ECO:0000313" key="2">
    <source>
        <dbReference type="Proteomes" id="UP000796761"/>
    </source>
</evidence>
<feature type="non-terminal residue" evidence="1">
    <location>
        <position position="1"/>
    </location>
</feature>
<sequence>METFPTAVLMMMPEGTEGLLHKSTGMQRHKEQDTHASFPKQAKCPRHKEKCVTEALQYLYSEDDEDDEDDEDGLVLLICKPWHSLVTDALCCKYYAVVSAFLYNLYHKFGGLCKCKEPQPISQSHCANLWDTPAPSNL</sequence>
<evidence type="ECO:0000313" key="1">
    <source>
        <dbReference type="EMBL" id="TRZ25782.1"/>
    </source>
</evidence>
<dbReference type="EMBL" id="SWJQ01000021">
    <property type="protein sequence ID" value="TRZ25782.1"/>
    <property type="molecule type" value="Genomic_DNA"/>
</dbReference>
<protein>
    <submittedName>
        <fullName evidence="1">Uncharacterized protein</fullName>
    </submittedName>
</protein>
<organism evidence="1 2">
    <name type="scientific">Zosterops borbonicus</name>
    <dbReference type="NCBI Taxonomy" id="364589"/>
    <lineage>
        <taxon>Eukaryota</taxon>
        <taxon>Metazoa</taxon>
        <taxon>Chordata</taxon>
        <taxon>Craniata</taxon>
        <taxon>Vertebrata</taxon>
        <taxon>Euteleostomi</taxon>
        <taxon>Archelosauria</taxon>
        <taxon>Archosauria</taxon>
        <taxon>Dinosauria</taxon>
        <taxon>Saurischia</taxon>
        <taxon>Theropoda</taxon>
        <taxon>Coelurosauria</taxon>
        <taxon>Aves</taxon>
        <taxon>Neognathae</taxon>
        <taxon>Neoaves</taxon>
        <taxon>Telluraves</taxon>
        <taxon>Australaves</taxon>
        <taxon>Passeriformes</taxon>
        <taxon>Sylvioidea</taxon>
        <taxon>Zosteropidae</taxon>
        <taxon>Zosterops</taxon>
    </lineage>
</organism>
<keyword evidence="2" id="KW-1185">Reference proteome</keyword>
<dbReference type="Proteomes" id="UP000796761">
    <property type="component" value="Unassembled WGS sequence"/>
</dbReference>